<dbReference type="AlphaFoldDB" id="A0A0A1MI40"/>
<dbReference type="InterPro" id="IPR036388">
    <property type="entry name" value="WH-like_DNA-bd_sf"/>
</dbReference>
<dbReference type="InterPro" id="IPR052509">
    <property type="entry name" value="Metal_resp_DNA-bind_regulator"/>
</dbReference>
<gene>
    <name evidence="2" type="ORF">BN997_02629</name>
</gene>
<protein>
    <submittedName>
        <fullName evidence="2">Transcriptional regulator PadR-like family protein</fullName>
    </submittedName>
</protein>
<evidence type="ECO:0000259" key="1">
    <source>
        <dbReference type="Pfam" id="PF03551"/>
    </source>
</evidence>
<dbReference type="PANTHER" id="PTHR33169">
    <property type="entry name" value="PADR-FAMILY TRANSCRIPTIONAL REGULATOR"/>
    <property type="match status" value="1"/>
</dbReference>
<accession>A0A0A1MI40</accession>
<dbReference type="Pfam" id="PF03551">
    <property type="entry name" value="PadR"/>
    <property type="match status" value="1"/>
</dbReference>
<reference evidence="2 3" key="1">
    <citation type="submission" date="2014-11" db="EMBL/GenBank/DDBJ databases">
        <authorList>
            <person name="Urmite Genomes Urmite Genomes"/>
        </authorList>
    </citation>
    <scope>NUCLEOTIDE SEQUENCE [LARGE SCALE GENOMIC DNA]</scope>
    <source>
        <strain evidence="2 3">Oc5</strain>
    </source>
</reference>
<dbReference type="SUPFAM" id="SSF46785">
    <property type="entry name" value="Winged helix' DNA-binding domain"/>
    <property type="match status" value="1"/>
</dbReference>
<dbReference type="RefSeq" id="WP_042532730.1">
    <property type="nucleotide sequence ID" value="NZ_CAXOIH010000026.1"/>
</dbReference>
<dbReference type="OrthoDB" id="9814826at2"/>
<evidence type="ECO:0000313" key="3">
    <source>
        <dbReference type="Proteomes" id="UP000040453"/>
    </source>
</evidence>
<keyword evidence="3" id="KW-1185">Reference proteome</keyword>
<dbReference type="InterPro" id="IPR036390">
    <property type="entry name" value="WH_DNA-bd_sf"/>
</dbReference>
<dbReference type="Proteomes" id="UP000040453">
    <property type="component" value="Unassembled WGS sequence"/>
</dbReference>
<dbReference type="Gene3D" id="1.10.10.10">
    <property type="entry name" value="Winged helix-like DNA-binding domain superfamily/Winged helix DNA-binding domain"/>
    <property type="match status" value="1"/>
</dbReference>
<organism evidence="2 3">
    <name type="scientific">Oceanobacillus oncorhynchi</name>
    <dbReference type="NCBI Taxonomy" id="545501"/>
    <lineage>
        <taxon>Bacteria</taxon>
        <taxon>Bacillati</taxon>
        <taxon>Bacillota</taxon>
        <taxon>Bacilli</taxon>
        <taxon>Bacillales</taxon>
        <taxon>Bacillaceae</taxon>
        <taxon>Oceanobacillus</taxon>
    </lineage>
</organism>
<feature type="domain" description="Transcription regulator PadR N-terminal" evidence="1">
    <location>
        <begin position="19"/>
        <end position="84"/>
    </location>
</feature>
<dbReference type="STRING" id="545501.BN997_02629"/>
<sequence length="113" mass="12820">MQNEQIALTEAVYYTLLSLYKPLHGYGIMQKVEMMSAGRVTLAAGTLYGALNNLLDKGWIEALPKNVNNRKKEYLITAQGKKMVEMELLRLQELINNGKKIVEMEEKDNGEKS</sequence>
<dbReference type="PANTHER" id="PTHR33169:SF13">
    <property type="entry name" value="PADR-FAMILY TRANSCRIPTIONAL REGULATOR"/>
    <property type="match status" value="1"/>
</dbReference>
<name>A0A0A1MI40_9BACI</name>
<dbReference type="EMBL" id="CDGG01000001">
    <property type="protein sequence ID" value="CEI82743.1"/>
    <property type="molecule type" value="Genomic_DNA"/>
</dbReference>
<proteinExistence type="predicted"/>
<evidence type="ECO:0000313" key="2">
    <source>
        <dbReference type="EMBL" id="CEI82743.1"/>
    </source>
</evidence>
<dbReference type="InterPro" id="IPR005149">
    <property type="entry name" value="Tscrpt_reg_PadR_N"/>
</dbReference>